<gene>
    <name evidence="1" type="ORF">NCTC10860_02019</name>
</gene>
<dbReference type="EMBL" id="UGUW01000004">
    <property type="protein sequence ID" value="SUD59720.1"/>
    <property type="molecule type" value="Genomic_DNA"/>
</dbReference>
<dbReference type="Proteomes" id="UP000254084">
    <property type="component" value="Unassembled WGS sequence"/>
</dbReference>
<dbReference type="AlphaFoldDB" id="A0A379K4T4"/>
<dbReference type="InterPro" id="IPR029044">
    <property type="entry name" value="Nucleotide-diphossugar_trans"/>
</dbReference>
<dbReference type="Gene3D" id="3.90.550.10">
    <property type="entry name" value="Spore Coat Polysaccharide Biosynthesis Protein SpsA, Chain A"/>
    <property type="match status" value="1"/>
</dbReference>
<reference evidence="1 2" key="1">
    <citation type="submission" date="2018-06" db="EMBL/GenBank/DDBJ databases">
        <authorList>
            <consortium name="Pathogen Informatics"/>
            <person name="Doyle S."/>
        </authorList>
    </citation>
    <scope>NUCLEOTIDE SEQUENCE [LARGE SCALE GENOMIC DNA]</scope>
    <source>
        <strain evidence="1 2">NCTC10860</strain>
    </source>
</reference>
<dbReference type="RefSeq" id="WP_255311659.1">
    <property type="nucleotide sequence ID" value="NZ_UGUW01000004.1"/>
</dbReference>
<organism evidence="1 2">
    <name type="scientific">Ectopseudomonas oleovorans</name>
    <name type="common">Pseudomonas oleovorans</name>
    <dbReference type="NCBI Taxonomy" id="301"/>
    <lineage>
        <taxon>Bacteria</taxon>
        <taxon>Pseudomonadati</taxon>
        <taxon>Pseudomonadota</taxon>
        <taxon>Gammaproteobacteria</taxon>
        <taxon>Pseudomonadales</taxon>
        <taxon>Pseudomonadaceae</taxon>
        <taxon>Ectopseudomonas</taxon>
    </lineage>
</organism>
<accession>A0A379K4T4</accession>
<sequence>MNMKEGFDIPVALILFKRKEKPLLVLGQIAKVKPKKLYLLSDGGRTPEEILQVEECRRAIESAIDWDCEVVKRYAESNIGVYENIAGGAKWVFEREKFAIFLEDDNFPELSFFKFCEILLKKYEADSRVFWICGTNYFEDYNQANGDSYMFTQCMLPCGWASWSDKFLKYYDSSLDVIGDQGKRSEIRSTYFTQRLHKQDLINLDHEIAYKKSFGRFYSWDYQMAFSIRVNNLLGVVPCLNQIKNIGVDSDSIHGGWNEADPMTVRFCNLKTKEIQFPIVHPEVVSITPSFERDLEEYITDIRLFKFKAMLSRFLRRLFNIPPNQSLKKIIFRR</sequence>
<evidence type="ECO:0000313" key="1">
    <source>
        <dbReference type="EMBL" id="SUD59720.1"/>
    </source>
</evidence>
<name>A0A379K4T4_ECTOL</name>
<proteinExistence type="predicted"/>
<dbReference type="SUPFAM" id="SSF53448">
    <property type="entry name" value="Nucleotide-diphospho-sugar transferases"/>
    <property type="match status" value="1"/>
</dbReference>
<evidence type="ECO:0000313" key="2">
    <source>
        <dbReference type="Proteomes" id="UP000254084"/>
    </source>
</evidence>
<protein>
    <submittedName>
        <fullName evidence="1">Hemolytic protein HlpA-like protein</fullName>
    </submittedName>
</protein>